<keyword evidence="3" id="KW-1185">Reference proteome</keyword>
<dbReference type="PROSITE" id="PS51278">
    <property type="entry name" value="GATASE_TYPE_2"/>
    <property type="match status" value="1"/>
</dbReference>
<dbReference type="Proteomes" id="UP000076842">
    <property type="component" value="Unassembled WGS sequence"/>
</dbReference>
<dbReference type="PANTHER" id="PTHR43187:SF1">
    <property type="entry name" value="GLUTAMINE AMIDOTRANSFERASE DUG3-RELATED"/>
    <property type="match status" value="1"/>
</dbReference>
<sequence>MCRWFAYISNTEPALLEDMLIRPQHAITKQVNSHYLPGLFHHIAGETSAQEEAEIKLRNILHNTDGTGVGFYTWTRDEYGEAVGARPLLYKTIQPPGNDPNFQSLCGNTSALCVLAHIRMATSAVHMFNNHPFAFGRHLFMHNGTVANFTDIRRDVAALLSPKAHAAVQGSTDSEHVAALYMTYLGEDWERKYPLGEMKRAMDRAIGTVLRLQQQVLPAEKAAEANSLNLCTTDGDQLVAVRFRNHPVEQPPSLYYSTKAGATLNRKYPDHPDGEAGELNWDVGDRFRSAGGKGTGTKNTEEHGAHVIVASEPTTYREQDWVLIGKNMAVLVDEDMNVSVEPVDVDAEALK</sequence>
<keyword evidence="2" id="KW-0378">Hydrolase</keyword>
<dbReference type="SUPFAM" id="SSF56235">
    <property type="entry name" value="N-terminal nucleophile aminohydrolases (Ntn hydrolases)"/>
    <property type="match status" value="1"/>
</dbReference>
<proteinExistence type="predicted"/>
<dbReference type="InterPro" id="IPR029055">
    <property type="entry name" value="Ntn_hydrolases_N"/>
</dbReference>
<dbReference type="GO" id="GO:0008242">
    <property type="term" value="F:omega peptidase activity"/>
    <property type="evidence" value="ECO:0007669"/>
    <property type="project" value="TreeGrafter"/>
</dbReference>
<dbReference type="EMBL" id="KV423924">
    <property type="protein sequence ID" value="KZT61322.1"/>
    <property type="molecule type" value="Genomic_DNA"/>
</dbReference>
<accession>A0A165J3G3</accession>
<dbReference type="Gene3D" id="3.60.20.10">
    <property type="entry name" value="Glutamine Phosphoribosylpyrophosphate, subunit 1, domain 1"/>
    <property type="match status" value="1"/>
</dbReference>
<dbReference type="Pfam" id="PF13522">
    <property type="entry name" value="GATase_6"/>
    <property type="match status" value="1"/>
</dbReference>
<dbReference type="InterPro" id="IPR017932">
    <property type="entry name" value="GATase_2_dom"/>
</dbReference>
<organism evidence="2 3">
    <name type="scientific">Calocera cornea HHB12733</name>
    <dbReference type="NCBI Taxonomy" id="1353952"/>
    <lineage>
        <taxon>Eukaryota</taxon>
        <taxon>Fungi</taxon>
        <taxon>Dikarya</taxon>
        <taxon>Basidiomycota</taxon>
        <taxon>Agaricomycotina</taxon>
        <taxon>Dacrymycetes</taxon>
        <taxon>Dacrymycetales</taxon>
        <taxon>Dacrymycetaceae</taxon>
        <taxon>Calocera</taxon>
    </lineage>
</organism>
<dbReference type="CDD" id="cd01908">
    <property type="entry name" value="YafJ"/>
    <property type="match status" value="1"/>
</dbReference>
<dbReference type="AlphaFoldDB" id="A0A165J3G3"/>
<evidence type="ECO:0000313" key="3">
    <source>
        <dbReference type="Proteomes" id="UP000076842"/>
    </source>
</evidence>
<dbReference type="GO" id="GO:0061672">
    <property type="term" value="C:glutathione hydrolase complex"/>
    <property type="evidence" value="ECO:0007669"/>
    <property type="project" value="TreeGrafter"/>
</dbReference>
<dbReference type="STRING" id="1353952.A0A165J3G3"/>
<dbReference type="InParanoid" id="A0A165J3G3"/>
<dbReference type="PANTHER" id="PTHR43187">
    <property type="entry name" value="GLUTAMINE AMIDOTRANSFERASE DUG3-RELATED"/>
    <property type="match status" value="1"/>
</dbReference>
<dbReference type="GO" id="GO:0006751">
    <property type="term" value="P:glutathione catabolic process"/>
    <property type="evidence" value="ECO:0007669"/>
    <property type="project" value="TreeGrafter"/>
</dbReference>
<reference evidence="2 3" key="1">
    <citation type="journal article" date="2016" name="Mol. Biol. Evol.">
        <title>Comparative Genomics of Early-Diverging Mushroom-Forming Fungi Provides Insights into the Origins of Lignocellulose Decay Capabilities.</title>
        <authorList>
            <person name="Nagy L.G."/>
            <person name="Riley R."/>
            <person name="Tritt A."/>
            <person name="Adam C."/>
            <person name="Daum C."/>
            <person name="Floudas D."/>
            <person name="Sun H."/>
            <person name="Yadav J.S."/>
            <person name="Pangilinan J."/>
            <person name="Larsson K.H."/>
            <person name="Matsuura K."/>
            <person name="Barry K."/>
            <person name="Labutti K."/>
            <person name="Kuo R."/>
            <person name="Ohm R.A."/>
            <person name="Bhattacharya S.S."/>
            <person name="Shirouzu T."/>
            <person name="Yoshinaga Y."/>
            <person name="Martin F.M."/>
            <person name="Grigoriev I.V."/>
            <person name="Hibbett D.S."/>
        </authorList>
    </citation>
    <scope>NUCLEOTIDE SEQUENCE [LARGE SCALE GENOMIC DNA]</scope>
    <source>
        <strain evidence="2 3">HHB12733</strain>
    </source>
</reference>
<dbReference type="InterPro" id="IPR052373">
    <property type="entry name" value="Gamma-glu_amide_hydrolase"/>
</dbReference>
<evidence type="ECO:0000313" key="2">
    <source>
        <dbReference type="EMBL" id="KZT61322.1"/>
    </source>
</evidence>
<protein>
    <submittedName>
        <fullName evidence="2">N-terminal nucleophile aminohydrolase</fullName>
    </submittedName>
</protein>
<evidence type="ECO:0000259" key="1">
    <source>
        <dbReference type="PROSITE" id="PS51278"/>
    </source>
</evidence>
<name>A0A165J3G3_9BASI</name>
<dbReference type="OrthoDB" id="444432at2759"/>
<feature type="domain" description="Glutamine amidotransferase type-2" evidence="1">
    <location>
        <begin position="2"/>
        <end position="351"/>
    </location>
</feature>
<gene>
    <name evidence="2" type="ORF">CALCODRAFT_447589</name>
</gene>
<dbReference type="GO" id="GO:0005737">
    <property type="term" value="C:cytoplasm"/>
    <property type="evidence" value="ECO:0007669"/>
    <property type="project" value="TreeGrafter"/>
</dbReference>